<comment type="caution">
    <text evidence="4">The sequence shown here is derived from an EMBL/GenBank/DDBJ whole genome shotgun (WGS) entry which is preliminary data.</text>
</comment>
<dbReference type="Proteomes" id="UP000677228">
    <property type="component" value="Unassembled WGS sequence"/>
</dbReference>
<feature type="domain" description="BTB" evidence="1">
    <location>
        <begin position="88"/>
        <end position="157"/>
    </location>
</feature>
<dbReference type="InterPro" id="IPR003131">
    <property type="entry name" value="T1-type_BTB"/>
</dbReference>
<dbReference type="GO" id="GO:0051260">
    <property type="term" value="P:protein homooligomerization"/>
    <property type="evidence" value="ECO:0007669"/>
    <property type="project" value="InterPro"/>
</dbReference>
<dbReference type="PANTHER" id="PTHR11145:SF8">
    <property type="entry name" value="RE57120P"/>
    <property type="match status" value="1"/>
</dbReference>
<dbReference type="InterPro" id="IPR000210">
    <property type="entry name" value="BTB/POZ_dom"/>
</dbReference>
<dbReference type="InterPro" id="IPR045068">
    <property type="entry name" value="BACURD1-3"/>
</dbReference>
<evidence type="ECO:0000313" key="5">
    <source>
        <dbReference type="Proteomes" id="UP000682733"/>
    </source>
</evidence>
<feature type="domain" description="TLDc" evidence="2">
    <location>
        <begin position="189"/>
        <end position="344"/>
    </location>
</feature>
<dbReference type="Gene3D" id="3.30.710.10">
    <property type="entry name" value="Potassium Channel Kv1.1, Chain A"/>
    <property type="match status" value="1"/>
</dbReference>
<proteinExistence type="predicted"/>
<protein>
    <recommendedName>
        <fullName evidence="6">TLDc domain-containing protein</fullName>
    </recommendedName>
</protein>
<evidence type="ECO:0000259" key="1">
    <source>
        <dbReference type="PROSITE" id="PS50097"/>
    </source>
</evidence>
<dbReference type="EMBL" id="CAJNOK010022719">
    <property type="protein sequence ID" value="CAF1352310.1"/>
    <property type="molecule type" value="Genomic_DNA"/>
</dbReference>
<dbReference type="Proteomes" id="UP000682733">
    <property type="component" value="Unassembled WGS sequence"/>
</dbReference>
<evidence type="ECO:0000313" key="3">
    <source>
        <dbReference type="EMBL" id="CAF1352310.1"/>
    </source>
</evidence>
<evidence type="ECO:0008006" key="6">
    <source>
        <dbReference type="Google" id="ProtNLM"/>
    </source>
</evidence>
<dbReference type="SMART" id="SM00225">
    <property type="entry name" value="BTB"/>
    <property type="match status" value="1"/>
</dbReference>
<name>A0A8S2RGE9_9BILA</name>
<dbReference type="AlphaFoldDB" id="A0A8S2RGE9"/>
<dbReference type="InterPro" id="IPR011333">
    <property type="entry name" value="SKP1/BTB/POZ_sf"/>
</dbReference>
<organism evidence="4 5">
    <name type="scientific">Didymodactylos carnosus</name>
    <dbReference type="NCBI Taxonomy" id="1234261"/>
    <lineage>
        <taxon>Eukaryota</taxon>
        <taxon>Metazoa</taxon>
        <taxon>Spiralia</taxon>
        <taxon>Gnathifera</taxon>
        <taxon>Rotifera</taxon>
        <taxon>Eurotatoria</taxon>
        <taxon>Bdelloidea</taxon>
        <taxon>Philodinida</taxon>
        <taxon>Philodinidae</taxon>
        <taxon>Didymodactylos</taxon>
    </lineage>
</organism>
<dbReference type="SMART" id="SM00584">
    <property type="entry name" value="TLDc"/>
    <property type="match status" value="1"/>
</dbReference>
<gene>
    <name evidence="3" type="ORF">OVA965_LOCUS30854</name>
    <name evidence="4" type="ORF">TMI583_LOCUS31664</name>
</gene>
<dbReference type="PANTHER" id="PTHR11145">
    <property type="entry name" value="BTB/POZ DOMAIN-CONTAINING ADAPTER FOR CUL3-MEDIATED RHOA DEGRADATION PROTEIN FAMILY MEMBER"/>
    <property type="match status" value="1"/>
</dbReference>
<sequence length="344" mass="39382">MTITTKELEKQADELNRMKPLIGKLKEDHALIQAKLNQFDDYIKTFEQLNQDAIKIKKIMDDSQINWANDEKEWKDVKEKLATTSLKGKVTLNVGGDKFQTSVETLTKEKGTFFTALFSKQWPLEKDDEGCVFIDRNGKLFTYILEYLRTGEVHFDQKNAILRKSLSIEAKYYQLNRLIALLGLFPGSTLITEEQSYKLNDFYGNTNQQWILLYKATKDGFDAASFHRLCDGKGPTMTIIQSNSNDLFGGYTSVPWSQDGACHSDTTAFLFTLINPHQIQPTKFISNVRFLIISFVIQLMVQHLGEVVTSIFQATAMLIIRVTQIFLVLSLTQLEKARKHLQVL</sequence>
<dbReference type="Pfam" id="PF07534">
    <property type="entry name" value="TLD"/>
    <property type="match status" value="1"/>
</dbReference>
<evidence type="ECO:0000313" key="4">
    <source>
        <dbReference type="EMBL" id="CAF4162722.1"/>
    </source>
</evidence>
<dbReference type="SUPFAM" id="SSF54695">
    <property type="entry name" value="POZ domain"/>
    <property type="match status" value="1"/>
</dbReference>
<reference evidence="4" key="1">
    <citation type="submission" date="2021-02" db="EMBL/GenBank/DDBJ databases">
        <authorList>
            <person name="Nowell W R."/>
        </authorList>
    </citation>
    <scope>NUCLEOTIDE SEQUENCE</scope>
</reference>
<dbReference type="Pfam" id="PF02214">
    <property type="entry name" value="BTB_2"/>
    <property type="match status" value="1"/>
</dbReference>
<dbReference type="PROSITE" id="PS50097">
    <property type="entry name" value="BTB"/>
    <property type="match status" value="1"/>
</dbReference>
<dbReference type="PROSITE" id="PS51886">
    <property type="entry name" value="TLDC"/>
    <property type="match status" value="1"/>
</dbReference>
<evidence type="ECO:0000259" key="2">
    <source>
        <dbReference type="PROSITE" id="PS51886"/>
    </source>
</evidence>
<accession>A0A8S2RGE9</accession>
<dbReference type="InterPro" id="IPR006571">
    <property type="entry name" value="TLDc_dom"/>
</dbReference>
<dbReference type="EMBL" id="CAJOBA010044360">
    <property type="protein sequence ID" value="CAF4162722.1"/>
    <property type="molecule type" value="Genomic_DNA"/>
</dbReference>